<evidence type="ECO:0000259" key="6">
    <source>
        <dbReference type="Pfam" id="PF00535"/>
    </source>
</evidence>
<evidence type="ECO:0000313" key="7">
    <source>
        <dbReference type="EMBL" id="THF62650.1"/>
    </source>
</evidence>
<dbReference type="AlphaFoldDB" id="A0A4S4AS58"/>
<keyword evidence="2" id="KW-1003">Cell membrane</keyword>
<reference evidence="7 8" key="1">
    <citation type="submission" date="2019-04" db="EMBL/GenBank/DDBJ databases">
        <title>Azoarcus rhizosphaerae sp. nov. isolated from rhizosphere of Ficus religiosa.</title>
        <authorList>
            <person name="Lin S.-Y."/>
            <person name="Hameed A."/>
            <person name="Hsu Y.-H."/>
            <person name="Young C.-C."/>
        </authorList>
    </citation>
    <scope>NUCLEOTIDE SEQUENCE [LARGE SCALE GENOMIC DNA]</scope>
    <source>
        <strain evidence="7 8">CC-YHH848</strain>
    </source>
</reference>
<comment type="caution">
    <text evidence="7">The sequence shown here is derived from an EMBL/GenBank/DDBJ whole genome shotgun (WGS) entry which is preliminary data.</text>
</comment>
<dbReference type="InterPro" id="IPR026461">
    <property type="entry name" value="Trfase_2_rSAM/seldom_assoc"/>
</dbReference>
<dbReference type="NCBIfam" id="TIGR04283">
    <property type="entry name" value="glyco_like_mftF"/>
    <property type="match status" value="1"/>
</dbReference>
<keyword evidence="5" id="KW-0472">Membrane</keyword>
<dbReference type="OrthoDB" id="5291101at2"/>
<dbReference type="PANTHER" id="PTHR43646:SF2">
    <property type="entry name" value="GLYCOSYLTRANSFERASE 2-LIKE DOMAIN-CONTAINING PROTEIN"/>
    <property type="match status" value="1"/>
</dbReference>
<feature type="domain" description="Glycosyltransferase 2-like" evidence="6">
    <location>
        <begin position="11"/>
        <end position="131"/>
    </location>
</feature>
<dbReference type="SUPFAM" id="SSF53448">
    <property type="entry name" value="Nucleotide-diphospho-sugar transferases"/>
    <property type="match status" value="1"/>
</dbReference>
<dbReference type="GO" id="GO:0005886">
    <property type="term" value="C:plasma membrane"/>
    <property type="evidence" value="ECO:0007669"/>
    <property type="project" value="UniProtKB-SubCell"/>
</dbReference>
<keyword evidence="4 7" id="KW-0808">Transferase</keyword>
<dbReference type="Gene3D" id="3.90.550.10">
    <property type="entry name" value="Spore Coat Polysaccharide Biosynthesis Protein SpsA, Chain A"/>
    <property type="match status" value="1"/>
</dbReference>
<dbReference type="InterPro" id="IPR029044">
    <property type="entry name" value="Nucleotide-diphossugar_trans"/>
</dbReference>
<dbReference type="Pfam" id="PF00535">
    <property type="entry name" value="Glycos_transf_2"/>
    <property type="match status" value="1"/>
</dbReference>
<evidence type="ECO:0000256" key="1">
    <source>
        <dbReference type="ARBA" id="ARBA00004236"/>
    </source>
</evidence>
<evidence type="ECO:0000256" key="2">
    <source>
        <dbReference type="ARBA" id="ARBA00022475"/>
    </source>
</evidence>
<comment type="subcellular location">
    <subcellularLocation>
        <location evidence="1">Cell membrane</location>
    </subcellularLocation>
</comment>
<gene>
    <name evidence="7" type="ORF">E6O51_06740</name>
</gene>
<evidence type="ECO:0000256" key="5">
    <source>
        <dbReference type="ARBA" id="ARBA00023136"/>
    </source>
</evidence>
<sequence length="231" mass="25306">MAEPENRCSLSIILPVLDEAGCIVATLSRLQALRRQGAELIVVDGGSRDGTVGLAEPLADRVIASPRGRSLQMNAGAAIATGDVLLFLHADTSLPEEGWEAISHAVARGAVWGRFDVRIDGRPWMLRVIAAMMNWRSRLSGIATGDQAIFVRRAAFLALGGYPPMPLMEDLALSDALKAVSRPACLRSRVTTSGRRWERKGVWRTIFLMWRLRAAFRRGVSPDALARQYDT</sequence>
<evidence type="ECO:0000313" key="8">
    <source>
        <dbReference type="Proteomes" id="UP000307956"/>
    </source>
</evidence>
<accession>A0A4S4AS58</accession>
<dbReference type="GO" id="GO:0016757">
    <property type="term" value="F:glycosyltransferase activity"/>
    <property type="evidence" value="ECO:0007669"/>
    <property type="project" value="UniProtKB-KW"/>
</dbReference>
<proteinExistence type="predicted"/>
<organism evidence="7 8">
    <name type="scientific">Pseudothauera rhizosphaerae</name>
    <dbReference type="NCBI Taxonomy" id="2565932"/>
    <lineage>
        <taxon>Bacteria</taxon>
        <taxon>Pseudomonadati</taxon>
        <taxon>Pseudomonadota</taxon>
        <taxon>Betaproteobacteria</taxon>
        <taxon>Rhodocyclales</taxon>
        <taxon>Zoogloeaceae</taxon>
        <taxon>Pseudothauera</taxon>
    </lineage>
</organism>
<evidence type="ECO:0000256" key="3">
    <source>
        <dbReference type="ARBA" id="ARBA00022676"/>
    </source>
</evidence>
<keyword evidence="3" id="KW-0328">Glycosyltransferase</keyword>
<dbReference type="EMBL" id="SSOD01000004">
    <property type="protein sequence ID" value="THF62650.1"/>
    <property type="molecule type" value="Genomic_DNA"/>
</dbReference>
<evidence type="ECO:0000256" key="4">
    <source>
        <dbReference type="ARBA" id="ARBA00022679"/>
    </source>
</evidence>
<dbReference type="RefSeq" id="WP_136384203.1">
    <property type="nucleotide sequence ID" value="NZ_SSOD01000004.1"/>
</dbReference>
<keyword evidence="8" id="KW-1185">Reference proteome</keyword>
<dbReference type="CDD" id="cd02522">
    <property type="entry name" value="GT_2_like_a"/>
    <property type="match status" value="1"/>
</dbReference>
<name>A0A4S4AS58_9RHOO</name>
<dbReference type="PANTHER" id="PTHR43646">
    <property type="entry name" value="GLYCOSYLTRANSFERASE"/>
    <property type="match status" value="1"/>
</dbReference>
<dbReference type="Proteomes" id="UP000307956">
    <property type="component" value="Unassembled WGS sequence"/>
</dbReference>
<protein>
    <submittedName>
        <fullName evidence="7">Glycosyltransferase</fullName>
    </submittedName>
</protein>
<dbReference type="InterPro" id="IPR001173">
    <property type="entry name" value="Glyco_trans_2-like"/>
</dbReference>